<dbReference type="Pfam" id="PF01593">
    <property type="entry name" value="Amino_oxidase"/>
    <property type="match status" value="1"/>
</dbReference>
<feature type="region of interest" description="Disordered" evidence="3">
    <location>
        <begin position="456"/>
        <end position="476"/>
    </location>
</feature>
<dbReference type="PANTHER" id="PTHR42923:SF47">
    <property type="entry name" value="BLR3003 PROTEIN"/>
    <property type="match status" value="1"/>
</dbReference>
<sequence length="476" mass="50523">MAPDPTPSATGVLVVGGGLAGTTAALRLADAGLPVTLLESRARLGGLASSFHRESPTGPLTVDNGQHVHLRCCTAYQWFLERVTGDAATGGPARLDVPVLDARTGRLGRLRRTDLPAPFHLGAALATYPHLSGPERLAAARAALALRHLDPSDPGLDELDFATWLRHHGQSARAVSALWELIGLPTLNARAADTSLALAAMVFRTGLLSSRRAADLAVPPVPLGQGHDVLARAALDKAGVRTVLGTRIRELTPLPGGGWRLGSTRGPDPGEALHARDVVLAVPPAEAHRLLPEGALARPDRLQRIEHAPILNLHVVYDRRVLRRPFFTALGSPVQWVFDRTGPSGLTGGGQYLALSQSAAHDEIDEPVGVLRDRYLPELARLLPAARRASVRDFFVTRERTATFAPRPGVGGLRPGSRTERPGVLLAGAWTDTGWPATMESAVRSGLTAAREVLDTSGRSYGDEPPYGKNRRAAAA</sequence>
<dbReference type="PATRIC" id="fig|1075402.3.peg.5415"/>
<evidence type="ECO:0000313" key="6">
    <source>
        <dbReference type="Proteomes" id="UP000176101"/>
    </source>
</evidence>
<comment type="caution">
    <text evidence="5">The sequence shown here is derived from an EMBL/GenBank/DDBJ whole genome shotgun (WGS) entry which is preliminary data.</text>
</comment>
<organism evidence="5 6">
    <name type="scientific">Streptomyces oceani</name>
    <dbReference type="NCBI Taxonomy" id="1075402"/>
    <lineage>
        <taxon>Bacteria</taxon>
        <taxon>Bacillati</taxon>
        <taxon>Actinomycetota</taxon>
        <taxon>Actinomycetes</taxon>
        <taxon>Kitasatosporales</taxon>
        <taxon>Streptomycetaceae</taxon>
        <taxon>Streptomyces</taxon>
    </lineage>
</organism>
<dbReference type="SUPFAM" id="SSF51905">
    <property type="entry name" value="FAD/NAD(P)-binding domain"/>
    <property type="match status" value="1"/>
</dbReference>
<accession>A0A1E7KJ09</accession>
<name>A0A1E7KJ09_9ACTN</name>
<dbReference type="EMBL" id="LJGU01000115">
    <property type="protein sequence ID" value="OEV03948.1"/>
    <property type="molecule type" value="Genomic_DNA"/>
</dbReference>
<proteinExistence type="predicted"/>
<dbReference type="OrthoDB" id="7849608at2"/>
<gene>
    <name evidence="5" type="ORF">AN216_10045</name>
</gene>
<dbReference type="InterPro" id="IPR050464">
    <property type="entry name" value="Zeta_carotene_desat/Oxidored"/>
</dbReference>
<reference evidence="5 6" key="1">
    <citation type="journal article" date="2016" name="Front. Microbiol.">
        <title>Comparative Genomics Analysis of Streptomyces Species Reveals Their Adaptation to the Marine Environment and Their Diversity at the Genomic Level.</title>
        <authorList>
            <person name="Tian X."/>
            <person name="Zhang Z."/>
            <person name="Yang T."/>
            <person name="Chen M."/>
            <person name="Li J."/>
            <person name="Chen F."/>
            <person name="Yang J."/>
            <person name="Li W."/>
            <person name="Zhang B."/>
            <person name="Zhang Z."/>
            <person name="Wu J."/>
            <person name="Zhang C."/>
            <person name="Long L."/>
            <person name="Xiao J."/>
        </authorList>
    </citation>
    <scope>NUCLEOTIDE SEQUENCE [LARGE SCALE GENOMIC DNA]</scope>
    <source>
        <strain evidence="5 6">SCSIO 02100</strain>
    </source>
</reference>
<keyword evidence="2" id="KW-0560">Oxidoreductase</keyword>
<evidence type="ECO:0000259" key="4">
    <source>
        <dbReference type="Pfam" id="PF01593"/>
    </source>
</evidence>
<dbReference type="Proteomes" id="UP000176101">
    <property type="component" value="Unassembled WGS sequence"/>
</dbReference>
<evidence type="ECO:0000256" key="1">
    <source>
        <dbReference type="ARBA" id="ARBA00001974"/>
    </source>
</evidence>
<dbReference type="PANTHER" id="PTHR42923">
    <property type="entry name" value="PROTOPORPHYRINOGEN OXIDASE"/>
    <property type="match status" value="1"/>
</dbReference>
<evidence type="ECO:0000313" key="5">
    <source>
        <dbReference type="EMBL" id="OEV03948.1"/>
    </source>
</evidence>
<dbReference type="PRINTS" id="PR00757">
    <property type="entry name" value="AMINEOXDASEF"/>
</dbReference>
<dbReference type="STRING" id="1075402.AN216_10045"/>
<evidence type="ECO:0000256" key="2">
    <source>
        <dbReference type="ARBA" id="ARBA00023002"/>
    </source>
</evidence>
<protein>
    <submittedName>
        <fullName evidence="5">Phytoene dehydrogenase</fullName>
    </submittedName>
</protein>
<comment type="cofactor">
    <cofactor evidence="1">
        <name>FAD</name>
        <dbReference type="ChEBI" id="CHEBI:57692"/>
    </cofactor>
</comment>
<dbReference type="InterPro" id="IPR036188">
    <property type="entry name" value="FAD/NAD-bd_sf"/>
</dbReference>
<dbReference type="InterPro" id="IPR001613">
    <property type="entry name" value="Flavin_amine_oxidase"/>
</dbReference>
<dbReference type="Gene3D" id="3.50.50.60">
    <property type="entry name" value="FAD/NAD(P)-binding domain"/>
    <property type="match status" value="1"/>
</dbReference>
<keyword evidence="6" id="KW-1185">Reference proteome</keyword>
<dbReference type="NCBIfam" id="TIGR03467">
    <property type="entry name" value="HpnE"/>
    <property type="match status" value="1"/>
</dbReference>
<feature type="domain" description="Amine oxidase" evidence="4">
    <location>
        <begin position="19"/>
        <end position="454"/>
    </location>
</feature>
<evidence type="ECO:0000256" key="3">
    <source>
        <dbReference type="SAM" id="MobiDB-lite"/>
    </source>
</evidence>
<dbReference type="GO" id="GO:0016491">
    <property type="term" value="F:oxidoreductase activity"/>
    <property type="evidence" value="ECO:0007669"/>
    <property type="project" value="UniProtKB-KW"/>
</dbReference>
<dbReference type="InterPro" id="IPR002937">
    <property type="entry name" value="Amino_oxidase"/>
</dbReference>
<dbReference type="InterPro" id="IPR017830">
    <property type="entry name" value="SQase_HpnE"/>
</dbReference>
<dbReference type="RefSeq" id="WP_070196279.1">
    <property type="nucleotide sequence ID" value="NZ_LJGU01000115.1"/>
</dbReference>
<dbReference type="AlphaFoldDB" id="A0A1E7KJ09"/>